<dbReference type="InterPro" id="IPR011993">
    <property type="entry name" value="PH-like_dom_sf"/>
</dbReference>
<organism evidence="3 4">
    <name type="scientific">Coilia grayii</name>
    <name type="common">Gray's grenadier anchovy</name>
    <dbReference type="NCBI Taxonomy" id="363190"/>
    <lineage>
        <taxon>Eukaryota</taxon>
        <taxon>Metazoa</taxon>
        <taxon>Chordata</taxon>
        <taxon>Craniata</taxon>
        <taxon>Vertebrata</taxon>
        <taxon>Euteleostomi</taxon>
        <taxon>Actinopterygii</taxon>
        <taxon>Neopterygii</taxon>
        <taxon>Teleostei</taxon>
        <taxon>Clupei</taxon>
        <taxon>Clupeiformes</taxon>
        <taxon>Clupeoidei</taxon>
        <taxon>Engraulidae</taxon>
        <taxon>Coilinae</taxon>
        <taxon>Coilia</taxon>
    </lineage>
</organism>
<feature type="region of interest" description="Disordered" evidence="1">
    <location>
        <begin position="220"/>
        <end position="244"/>
    </location>
</feature>
<feature type="compositionally biased region" description="Low complexity" evidence="1">
    <location>
        <begin position="346"/>
        <end position="356"/>
    </location>
</feature>
<feature type="compositionally biased region" description="Polar residues" evidence="1">
    <location>
        <begin position="368"/>
        <end position="378"/>
    </location>
</feature>
<feature type="region of interest" description="Disordered" evidence="1">
    <location>
        <begin position="346"/>
        <end position="389"/>
    </location>
</feature>
<sequence length="803" mass="86840">MTDTVVVEGQVKLRDGKKWRNRWVVLRKPSPVADCLSLLVYKDKAERHKGHRERSCLTLGDICGLEPGLSYEGVGYTLAIVSLTQSVLLGFDRRENLLAWDLRIRYSLGEGTKLDSGPATLHLCNNLLVVTRDLPPVVAGQWKLSDLRRYGAVPNGFVFEGGTRCGSLDLCLYRKECINHHHPESLGAGVFFLACAEGEQISFLFDCIVRGISPSRSPFGLRPVLPDTGSKQSYSEERIQQEASELEKRLSRLSTCSRQSSTASTCSYSTSTAGDDCSISSSSSEASHSDTSLGSRMTLWAEPSKCPTPSGTASRMSTPTPKRTLTPSLSADEHLYAVVMSGASTALRPSSSTSSFRLERARGLQDAGRQSSTDSGIATTGSHSSYSGSFSSYTGSLDMAAGESEEFGSLLSLPSTPSLAPTITSMSNSAPEPGPTLCSCPMPTMTAPTPVPSLSSLEYQVPPVAGEQEQAHQLPQQPELPYYDTPRRLLPQDSGVPSGVADRIPGLQETLVEPSPPVHEPSSKPMLALAGLAKSFLAPPQMAPPMANTCPTCRTAKCNHLFDTTYITQEQWLSARKKCFTQTTGSSQISGLPASTSLAEKSPGQMPAVCPSAAEHMTHPQLVQGTPELDERARYELMGSYAQLQRTSRDSEASLLVKPPFFISPPRLHRQASVCAEPKGNYEWMALTSEVQPRSDPSSGDCGAALQSPVDCRMSPFDRFLGDSVNYVNIPISPTARRQLHYMELDLQDLQEPAASVRGGGSTKYAQIDITATEAAQRVGAQHALGREERLQELEQRRRGANN</sequence>
<dbReference type="SMART" id="SM01244">
    <property type="entry name" value="IRS"/>
    <property type="match status" value="1"/>
</dbReference>
<dbReference type="SUPFAM" id="SSF50729">
    <property type="entry name" value="PH domain-like"/>
    <property type="match status" value="2"/>
</dbReference>
<dbReference type="InterPro" id="IPR037746">
    <property type="entry name" value="Dok-7"/>
</dbReference>
<feature type="compositionally biased region" description="Basic and acidic residues" evidence="1">
    <location>
        <begin position="234"/>
        <end position="244"/>
    </location>
</feature>
<keyword evidence="4" id="KW-1185">Reference proteome</keyword>
<dbReference type="EMBL" id="JBHFQA010000006">
    <property type="protein sequence ID" value="KAL2097423.1"/>
    <property type="molecule type" value="Genomic_DNA"/>
</dbReference>
<comment type="caution">
    <text evidence="3">The sequence shown here is derived from an EMBL/GenBank/DDBJ whole genome shotgun (WGS) entry which is preliminary data.</text>
</comment>
<dbReference type="PANTHER" id="PTHR21636">
    <property type="entry name" value="PROTEIN DOK-7"/>
    <property type="match status" value="1"/>
</dbReference>
<evidence type="ECO:0000259" key="2">
    <source>
        <dbReference type="PROSITE" id="PS50003"/>
    </source>
</evidence>
<dbReference type="Gene3D" id="2.30.29.30">
    <property type="entry name" value="Pleckstrin-homology domain (PH domain)/Phosphotyrosine-binding domain (PTB)"/>
    <property type="match status" value="2"/>
</dbReference>
<feature type="compositionally biased region" description="Low complexity" evidence="1">
    <location>
        <begin position="262"/>
        <end position="292"/>
    </location>
</feature>
<evidence type="ECO:0000313" key="3">
    <source>
        <dbReference type="EMBL" id="KAL2097423.1"/>
    </source>
</evidence>
<dbReference type="AlphaFoldDB" id="A0ABD1KE77"/>
<evidence type="ECO:0000313" key="4">
    <source>
        <dbReference type="Proteomes" id="UP001591681"/>
    </source>
</evidence>
<feature type="compositionally biased region" description="Polar residues" evidence="1">
    <location>
        <begin position="307"/>
        <end position="327"/>
    </location>
</feature>
<feature type="compositionally biased region" description="Low complexity" evidence="1">
    <location>
        <begin position="379"/>
        <end position="389"/>
    </location>
</feature>
<dbReference type="PROSITE" id="PS50003">
    <property type="entry name" value="PH_DOMAIN"/>
    <property type="match status" value="1"/>
</dbReference>
<dbReference type="InterPro" id="IPR001849">
    <property type="entry name" value="PH_domain"/>
</dbReference>
<protein>
    <recommendedName>
        <fullName evidence="2">PH domain-containing protein</fullName>
    </recommendedName>
</protein>
<reference evidence="3 4" key="1">
    <citation type="submission" date="2024-09" db="EMBL/GenBank/DDBJ databases">
        <title>A chromosome-level genome assembly of Gray's grenadier anchovy, Coilia grayii.</title>
        <authorList>
            <person name="Fu Z."/>
        </authorList>
    </citation>
    <scope>NUCLEOTIDE SEQUENCE [LARGE SCALE GENOMIC DNA]</scope>
    <source>
        <strain evidence="3">G4</strain>
        <tissue evidence="3">Muscle</tissue>
    </source>
</reference>
<accession>A0ABD1KE77</accession>
<proteinExistence type="predicted"/>
<dbReference type="Proteomes" id="UP001591681">
    <property type="component" value="Unassembled WGS sequence"/>
</dbReference>
<feature type="domain" description="PH" evidence="2">
    <location>
        <begin position="4"/>
        <end position="109"/>
    </location>
</feature>
<gene>
    <name evidence="3" type="ORF">ACEWY4_006630</name>
</gene>
<feature type="region of interest" description="Disordered" evidence="1">
    <location>
        <begin position="262"/>
        <end position="327"/>
    </location>
</feature>
<dbReference type="PANTHER" id="PTHR21636:SF2">
    <property type="entry name" value="PROTEIN DOK-7"/>
    <property type="match status" value="1"/>
</dbReference>
<name>A0ABD1KE77_9TELE</name>
<evidence type="ECO:0000256" key="1">
    <source>
        <dbReference type="SAM" id="MobiDB-lite"/>
    </source>
</evidence>